<feature type="non-terminal residue" evidence="1">
    <location>
        <position position="1"/>
    </location>
</feature>
<dbReference type="Proteomes" id="UP000823638">
    <property type="component" value="Unassembled WGS sequence"/>
</dbReference>
<reference evidence="1" key="2">
    <citation type="journal article" date="2021" name="PeerJ">
        <title>Extensive microbial diversity within the chicken gut microbiome revealed by metagenomics and culture.</title>
        <authorList>
            <person name="Gilroy R."/>
            <person name="Ravi A."/>
            <person name="Getino M."/>
            <person name="Pursley I."/>
            <person name="Horton D.L."/>
            <person name="Alikhan N.F."/>
            <person name="Baker D."/>
            <person name="Gharbi K."/>
            <person name="Hall N."/>
            <person name="Watson M."/>
            <person name="Adriaenssens E.M."/>
            <person name="Foster-Nyarko E."/>
            <person name="Jarju S."/>
            <person name="Secka A."/>
            <person name="Antonio M."/>
            <person name="Oren A."/>
            <person name="Chaudhuri R.R."/>
            <person name="La Ragione R."/>
            <person name="Hildebrand F."/>
            <person name="Pallen M.J."/>
        </authorList>
    </citation>
    <scope>NUCLEOTIDE SEQUENCE</scope>
    <source>
        <strain evidence="1">10532</strain>
    </source>
</reference>
<name>A0A9D9HMW9_9SPIR</name>
<evidence type="ECO:0000313" key="1">
    <source>
        <dbReference type="EMBL" id="MBO8456690.1"/>
    </source>
</evidence>
<proteinExistence type="predicted"/>
<sequence length="154" mass="17865">VKDGKAEAEWTYHYNGENLTEKPRYYYEATGNRCRKVKSGTVEIGARIRVYLKNEITYDIYGFKCVLSKDGGEAEEVYFEEGKLEKEWQIPGNYELKIGTEESREKEKSFEGKYERDISTTVIPSGEIRRKTVKISLEKDNEIVLVEDNTNPSE</sequence>
<accession>A0A9D9HMW9</accession>
<dbReference type="EMBL" id="JADIMM010000011">
    <property type="protein sequence ID" value="MBO8456690.1"/>
    <property type="molecule type" value="Genomic_DNA"/>
</dbReference>
<reference evidence="1" key="1">
    <citation type="submission" date="2020-10" db="EMBL/GenBank/DDBJ databases">
        <authorList>
            <person name="Gilroy R."/>
        </authorList>
    </citation>
    <scope>NUCLEOTIDE SEQUENCE</scope>
    <source>
        <strain evidence="1">10532</strain>
    </source>
</reference>
<evidence type="ECO:0000313" key="2">
    <source>
        <dbReference type="Proteomes" id="UP000823638"/>
    </source>
</evidence>
<organism evidence="1 2">
    <name type="scientific">Candidatus Gallitreponema excrementavium</name>
    <dbReference type="NCBI Taxonomy" id="2840840"/>
    <lineage>
        <taxon>Bacteria</taxon>
        <taxon>Pseudomonadati</taxon>
        <taxon>Spirochaetota</taxon>
        <taxon>Spirochaetia</taxon>
        <taxon>Spirochaetales</taxon>
        <taxon>Candidatus Gallitreponema</taxon>
    </lineage>
</organism>
<dbReference type="AlphaFoldDB" id="A0A9D9HMW9"/>
<comment type="caution">
    <text evidence="1">The sequence shown here is derived from an EMBL/GenBank/DDBJ whole genome shotgun (WGS) entry which is preliminary data.</text>
</comment>
<gene>
    <name evidence="1" type="ORF">IAA81_00490</name>
</gene>
<protein>
    <submittedName>
        <fullName evidence="1">Uncharacterized protein</fullName>
    </submittedName>
</protein>